<dbReference type="CDD" id="cd15831">
    <property type="entry name" value="BTAD"/>
    <property type="match status" value="1"/>
</dbReference>
<keyword evidence="3 5" id="KW-0238">DNA-binding</keyword>
<dbReference type="InterPro" id="IPR003593">
    <property type="entry name" value="AAA+_ATPase"/>
</dbReference>
<dbReference type="InterPro" id="IPR041664">
    <property type="entry name" value="AAA_16"/>
</dbReference>
<evidence type="ECO:0000256" key="5">
    <source>
        <dbReference type="PROSITE-ProRule" id="PRU01091"/>
    </source>
</evidence>
<evidence type="ECO:0000256" key="2">
    <source>
        <dbReference type="ARBA" id="ARBA00023015"/>
    </source>
</evidence>
<dbReference type="Pfam" id="PF03704">
    <property type="entry name" value="BTAD"/>
    <property type="match status" value="1"/>
</dbReference>
<dbReference type="Pfam" id="PF13191">
    <property type="entry name" value="AAA_16"/>
    <property type="match status" value="1"/>
</dbReference>
<dbReference type="Proteomes" id="UP000696294">
    <property type="component" value="Unassembled WGS sequence"/>
</dbReference>
<dbReference type="Pfam" id="PF00486">
    <property type="entry name" value="Trans_reg_C"/>
    <property type="match status" value="1"/>
</dbReference>
<reference evidence="8 9" key="1">
    <citation type="submission" date="2020-03" db="EMBL/GenBank/DDBJ databases">
        <title>WGS of actinomycetes isolated from Thailand.</title>
        <authorList>
            <person name="Thawai C."/>
        </authorList>
    </citation>
    <scope>NUCLEOTIDE SEQUENCE [LARGE SCALE GENOMIC DNA]</scope>
    <source>
        <strain evidence="8 9">FMUSA5-5</strain>
    </source>
</reference>
<evidence type="ECO:0000313" key="9">
    <source>
        <dbReference type="Proteomes" id="UP000696294"/>
    </source>
</evidence>
<feature type="region of interest" description="Disordered" evidence="6">
    <location>
        <begin position="693"/>
        <end position="738"/>
    </location>
</feature>
<evidence type="ECO:0000256" key="4">
    <source>
        <dbReference type="ARBA" id="ARBA00023163"/>
    </source>
</evidence>
<dbReference type="PANTHER" id="PTHR35807">
    <property type="entry name" value="TRANSCRIPTIONAL REGULATOR REDD-RELATED"/>
    <property type="match status" value="1"/>
</dbReference>
<dbReference type="InterPro" id="IPR005158">
    <property type="entry name" value="BTAD"/>
</dbReference>
<dbReference type="InterPro" id="IPR036388">
    <property type="entry name" value="WH-like_DNA-bd_sf"/>
</dbReference>
<dbReference type="InterPro" id="IPR051677">
    <property type="entry name" value="AfsR-DnrI-RedD_regulator"/>
</dbReference>
<dbReference type="SUPFAM" id="SSF46894">
    <property type="entry name" value="C-terminal effector domain of the bipartite response regulators"/>
    <property type="match status" value="1"/>
</dbReference>
<feature type="compositionally biased region" description="Basic and acidic residues" evidence="6">
    <location>
        <begin position="244"/>
        <end position="271"/>
    </location>
</feature>
<dbReference type="SMART" id="SM01043">
    <property type="entry name" value="BTAD"/>
    <property type="match status" value="1"/>
</dbReference>
<dbReference type="Pfam" id="PF13424">
    <property type="entry name" value="TPR_12"/>
    <property type="match status" value="1"/>
</dbReference>
<dbReference type="SMART" id="SM00382">
    <property type="entry name" value="AAA"/>
    <property type="match status" value="1"/>
</dbReference>
<evidence type="ECO:0000256" key="1">
    <source>
        <dbReference type="ARBA" id="ARBA00005820"/>
    </source>
</evidence>
<protein>
    <submittedName>
        <fullName evidence="8">Tetratricopeptide repeat protein</fullName>
    </submittedName>
</protein>
<evidence type="ECO:0000313" key="8">
    <source>
        <dbReference type="EMBL" id="NJP96783.1"/>
    </source>
</evidence>
<dbReference type="InterPro" id="IPR011990">
    <property type="entry name" value="TPR-like_helical_dom_sf"/>
</dbReference>
<feature type="DNA-binding region" description="OmpR/PhoB-type" evidence="5">
    <location>
        <begin position="1"/>
        <end position="89"/>
    </location>
</feature>
<dbReference type="SUPFAM" id="SSF52540">
    <property type="entry name" value="P-loop containing nucleoside triphosphate hydrolases"/>
    <property type="match status" value="1"/>
</dbReference>
<dbReference type="Pfam" id="PF13432">
    <property type="entry name" value="TPR_16"/>
    <property type="match status" value="1"/>
</dbReference>
<dbReference type="RefSeq" id="WP_168018310.1">
    <property type="nucleotide sequence ID" value="NZ_JAATEP010000054.1"/>
</dbReference>
<name>A0ABX1BNQ1_9ACTN</name>
<feature type="compositionally biased region" description="Low complexity" evidence="6">
    <location>
        <begin position="728"/>
        <end position="738"/>
    </location>
</feature>
<dbReference type="SMART" id="SM00028">
    <property type="entry name" value="TPR"/>
    <property type="match status" value="7"/>
</dbReference>
<dbReference type="InterPro" id="IPR027417">
    <property type="entry name" value="P-loop_NTPase"/>
</dbReference>
<feature type="domain" description="OmpR/PhoB-type" evidence="7">
    <location>
        <begin position="1"/>
        <end position="89"/>
    </location>
</feature>
<dbReference type="InterPro" id="IPR019734">
    <property type="entry name" value="TPR_rpt"/>
</dbReference>
<feature type="region of interest" description="Disordered" evidence="6">
    <location>
        <begin position="241"/>
        <end position="314"/>
    </location>
</feature>
<dbReference type="Gene3D" id="1.25.40.10">
    <property type="entry name" value="Tetratricopeptide repeat domain"/>
    <property type="match status" value="2"/>
</dbReference>
<dbReference type="Gene3D" id="1.10.10.10">
    <property type="entry name" value="Winged helix-like DNA-binding domain superfamily/Winged helix DNA-binding domain"/>
    <property type="match status" value="1"/>
</dbReference>
<comment type="similarity">
    <text evidence="1">Belongs to the AfsR/DnrI/RedD regulatory family.</text>
</comment>
<evidence type="ECO:0000259" key="7">
    <source>
        <dbReference type="PROSITE" id="PS51755"/>
    </source>
</evidence>
<dbReference type="Gene3D" id="3.40.50.300">
    <property type="entry name" value="P-loop containing nucleotide triphosphate hydrolases"/>
    <property type="match status" value="1"/>
</dbReference>
<dbReference type="SMART" id="SM00862">
    <property type="entry name" value="Trans_reg_C"/>
    <property type="match status" value="1"/>
</dbReference>
<dbReference type="InterPro" id="IPR001867">
    <property type="entry name" value="OmpR/PhoB-type_DNA-bd"/>
</dbReference>
<keyword evidence="4" id="KW-0804">Transcription</keyword>
<proteinExistence type="inferred from homology"/>
<accession>A0ABX1BNQ1</accession>
<dbReference type="PANTHER" id="PTHR35807:SF1">
    <property type="entry name" value="TRANSCRIPTIONAL REGULATOR REDD"/>
    <property type="match status" value="1"/>
</dbReference>
<gene>
    <name evidence="8" type="ORF">HCN51_46410</name>
</gene>
<sequence>MDFAILGTIRLNGPEGRVRLSRKQRAVIAALLLHPNATVSTERLIAAVWDDPPRSAVANIQTYVHQLRRLLDGSGLEVRTEGSGYVCEVPPGRLDLQAFEEGLRRARAARAAGDLEAAEREYAAAIALWRGTPAEDVPLSRALAPRITELEERLEVARSEWVDVRLALGREDLVAELRALVAAHPLRERSWEQLVVALHRSGRRDEALDAFRQARELLVAELGIEPGPELRRLHAALLAGSDDLAPRPEPRRPRATLRGHDDPDARSESRRPRAALSGRDDPDARSQSRRPRATPNPDSDPERWAGPGPHRVRDPEVAAVPAPFRRLCQLPADTADFVGREAEIAELTALLRAREGRLSPPIVIVSGLPGIGKTTLAVHLAHLLRADYPDGQLFVRLGQDARGPREPGELLDVLLRSLGLDGAAIPASAEERARLLRQRLADRAVLVVLDEAVEEAQLRPLLPGTPRGAVLVTSRSRLPALEGAERLALDLPGEKDARMLLERVAGPGRIGTAPGAAEQILRSCGRLPLAIRVAGARLATRPVWPVSELATRLAGRGLDELVVGGLDVRATFEPSYAALPESARHAFRLLGLAGLDSVAEWSVAALLGPPTSGRDGPFGLEADAALETLVARGMLTSTEVDGAGQPRYRLHDLLRVYARERAEAEESPSRRREALTRHVLECLRRTKAATHHLPIPLAPPYPDTPAPAPSTAAPIGRAADARSGQTNGAPAGQAPQDGAVRGMRVGAAWLAAERRTLMLGVTTAAELGLVGVAAELAHHLTAYLLMDRFLDDAEHVQRVVLGLGDQRAALRARLLLVAVDIERGRYERGEAECGALLADLGRAGDGHGAAYALISRAAARHGMGRLEEALADAYASLDLLAAHGDTAGLAYAWTWPVWIHLERGEHGRAVEIARTRLAVARDEDHTIRGNLLRALGTSLYQQGETAEAVACYRESLLTARATGDRGEMSKVLRRLGEALGALGRFDEAAETLGESLRLFVECGDAVGEALAGHALGVVRLRQGDPGRALGHLRSALERLGGDGPQVWRARTLRELGRAHALLGRPEESAAAWRGSLALFGDAAEARQVAAYLAE</sequence>
<evidence type="ECO:0000256" key="3">
    <source>
        <dbReference type="ARBA" id="ARBA00023125"/>
    </source>
</evidence>
<evidence type="ECO:0000256" key="6">
    <source>
        <dbReference type="SAM" id="MobiDB-lite"/>
    </source>
</evidence>
<feature type="compositionally biased region" description="Pro residues" evidence="6">
    <location>
        <begin position="696"/>
        <end position="708"/>
    </location>
</feature>
<organism evidence="8 9">
    <name type="scientific">Nonomuraea composti</name>
    <dbReference type="NCBI Taxonomy" id="2720023"/>
    <lineage>
        <taxon>Bacteria</taxon>
        <taxon>Bacillati</taxon>
        <taxon>Actinomycetota</taxon>
        <taxon>Actinomycetes</taxon>
        <taxon>Streptosporangiales</taxon>
        <taxon>Streptosporangiaceae</taxon>
        <taxon>Nonomuraea</taxon>
    </lineage>
</organism>
<dbReference type="EMBL" id="JAATEP010000054">
    <property type="protein sequence ID" value="NJP96783.1"/>
    <property type="molecule type" value="Genomic_DNA"/>
</dbReference>
<keyword evidence="9" id="KW-1185">Reference proteome</keyword>
<dbReference type="PROSITE" id="PS51755">
    <property type="entry name" value="OMPR_PHOB"/>
    <property type="match status" value="1"/>
</dbReference>
<dbReference type="PRINTS" id="PR00364">
    <property type="entry name" value="DISEASERSIST"/>
</dbReference>
<dbReference type="SUPFAM" id="SSF48452">
    <property type="entry name" value="TPR-like"/>
    <property type="match status" value="3"/>
</dbReference>
<keyword evidence="2" id="KW-0805">Transcription regulation</keyword>
<dbReference type="InterPro" id="IPR016032">
    <property type="entry name" value="Sig_transdc_resp-reg_C-effctor"/>
</dbReference>
<comment type="caution">
    <text evidence="8">The sequence shown here is derived from an EMBL/GenBank/DDBJ whole genome shotgun (WGS) entry which is preliminary data.</text>
</comment>